<feature type="transmembrane region" description="Helical" evidence="1">
    <location>
        <begin position="102"/>
        <end position="129"/>
    </location>
</feature>
<organism evidence="2 3">
    <name type="scientific">Somion occarium</name>
    <dbReference type="NCBI Taxonomy" id="3059160"/>
    <lineage>
        <taxon>Eukaryota</taxon>
        <taxon>Fungi</taxon>
        <taxon>Dikarya</taxon>
        <taxon>Basidiomycota</taxon>
        <taxon>Agaricomycotina</taxon>
        <taxon>Agaricomycetes</taxon>
        <taxon>Polyporales</taxon>
        <taxon>Cerrenaceae</taxon>
        <taxon>Somion</taxon>
    </lineage>
</organism>
<dbReference type="EMBL" id="OZ037944">
    <property type="protein sequence ID" value="CAL1697331.1"/>
    <property type="molecule type" value="Genomic_DNA"/>
</dbReference>
<evidence type="ECO:0000313" key="2">
    <source>
        <dbReference type="EMBL" id="CAL1697331.1"/>
    </source>
</evidence>
<reference evidence="3" key="1">
    <citation type="submission" date="2024-04" db="EMBL/GenBank/DDBJ databases">
        <authorList>
            <person name="Shaw F."/>
            <person name="Minotto A."/>
        </authorList>
    </citation>
    <scope>NUCLEOTIDE SEQUENCE [LARGE SCALE GENOMIC DNA]</scope>
</reference>
<proteinExistence type="predicted"/>
<name>A0ABP1CNW5_9APHY</name>
<feature type="transmembrane region" description="Helical" evidence="1">
    <location>
        <begin position="234"/>
        <end position="253"/>
    </location>
</feature>
<feature type="transmembrane region" description="Helical" evidence="1">
    <location>
        <begin position="265"/>
        <end position="286"/>
    </location>
</feature>
<feature type="transmembrane region" description="Helical" evidence="1">
    <location>
        <begin position="28"/>
        <end position="50"/>
    </location>
</feature>
<keyword evidence="3" id="KW-1185">Reference proteome</keyword>
<feature type="transmembrane region" description="Helical" evidence="1">
    <location>
        <begin position="150"/>
        <end position="172"/>
    </location>
</feature>
<keyword evidence="1" id="KW-0812">Transmembrane</keyword>
<feature type="transmembrane region" description="Helical" evidence="1">
    <location>
        <begin position="192"/>
        <end position="213"/>
    </location>
</feature>
<dbReference type="Proteomes" id="UP001497453">
    <property type="component" value="Chromosome 1"/>
</dbReference>
<feature type="transmembrane region" description="Helical" evidence="1">
    <location>
        <begin position="62"/>
        <end position="82"/>
    </location>
</feature>
<evidence type="ECO:0008006" key="4">
    <source>
        <dbReference type="Google" id="ProtNLM"/>
    </source>
</evidence>
<accession>A0ABP1CNW5</accession>
<protein>
    <recommendedName>
        <fullName evidence="4">Rhodopsin</fullName>
    </recommendedName>
</protein>
<sequence>MSSIVNPNGTYYGPTDETPDEIFLEKTFMASGYLTGVGYGIQLVLYLACLKALWDRKPRNRFTYVLLVYISILNAMNTIWTGTSAYGLQLTYIDNRNYPGGILGFLTVEFALPVNVLSLAAYIIGNVLADALLLWRCQVIWAASMGRRANYFMIFPGIMLLGSIAMAIMYAFETASPTAGFFSKRSINFALPYFAISLSLNIILTLMIVAVMLGRKRRGREIFGDTYGRHYTSVSTMFIESAAIYSIISILLLPTYAVQHPINQIWLGLSPSVQMIASYLIIYRVIQGRAWSTDTFAKTNNPASSIAFSSSYGHSATRVAGGAGSTNTIPLHSLPDDSKSGRVQVVTTIQTQTDGEADKDSMEFKKETV</sequence>
<keyword evidence="1" id="KW-0472">Membrane</keyword>
<gene>
    <name evidence="2" type="ORF">GFSPODELE1_LOCUS1604</name>
</gene>
<evidence type="ECO:0000256" key="1">
    <source>
        <dbReference type="SAM" id="Phobius"/>
    </source>
</evidence>
<keyword evidence="1" id="KW-1133">Transmembrane helix</keyword>
<evidence type="ECO:0000313" key="3">
    <source>
        <dbReference type="Proteomes" id="UP001497453"/>
    </source>
</evidence>